<dbReference type="EMBL" id="DQ403628">
    <property type="protein sequence ID" value="ABD75175.1"/>
    <property type="molecule type" value="Genomic_DNA"/>
</dbReference>
<name>D1CTM1_SINTE</name>
<dbReference type="AlphaFoldDB" id="D1CTM1"/>
<evidence type="ECO:0000313" key="1">
    <source>
        <dbReference type="EMBL" id="ABD75175.1"/>
    </source>
</evidence>
<proteinExistence type="predicted"/>
<protein>
    <submittedName>
        <fullName evidence="1">Uncharacterized protein</fullName>
    </submittedName>
</protein>
<reference evidence="1" key="1">
    <citation type="submission" date="2006-02" db="EMBL/GenBank/DDBJ databases">
        <title>Sampling the accessory genome of the Sinorhizobium genus by suppressive subtractive hybridization.</title>
        <authorList>
            <person name="Moulin L."/>
            <person name="Ghazoui Z."/>
            <person name="Young P."/>
        </authorList>
    </citation>
    <scope>NUCLEOTIDE SEQUENCE</scope>
    <source>
        <strain evidence="1">LMG7834</strain>
    </source>
</reference>
<organism evidence="1">
    <name type="scientific">Sinorhizobium terangae</name>
    <dbReference type="NCBI Taxonomy" id="110322"/>
    <lineage>
        <taxon>Bacteria</taxon>
        <taxon>Pseudomonadati</taxon>
        <taxon>Pseudomonadota</taxon>
        <taxon>Alphaproteobacteria</taxon>
        <taxon>Hyphomicrobiales</taxon>
        <taxon>Rhizobiaceae</taxon>
        <taxon>Sinorhizobium/Ensifer group</taxon>
        <taxon>Sinorhizobium</taxon>
    </lineage>
</organism>
<sequence length="122" mass="13461">MSHSDWSRRMTPFRSVILALIASETFDDGYAHRASLWTYPPACCNGTDVGGDCERIPGGTVKKGRLGFSVVLHPGDHHLVTTEHRFLIPYGGEIPSGASDFHICLHPNEYHVNCFFAPADGY</sequence>
<accession>D1CTM1</accession>